<dbReference type="PANTHER" id="PTHR46033">
    <property type="entry name" value="PROTEIN MAIN-LIKE 2"/>
    <property type="match status" value="1"/>
</dbReference>
<dbReference type="PANTHER" id="PTHR46033:SF8">
    <property type="entry name" value="PROTEIN MAINTENANCE OF MERISTEMS-LIKE"/>
    <property type="match status" value="1"/>
</dbReference>
<comment type="caution">
    <text evidence="2">The sequence shown here is derived from an EMBL/GenBank/DDBJ whole genome shotgun (WGS) entry which is preliminary data.</text>
</comment>
<dbReference type="GO" id="GO:0010073">
    <property type="term" value="P:meristem maintenance"/>
    <property type="evidence" value="ECO:0007669"/>
    <property type="project" value="InterPro"/>
</dbReference>
<sequence>MHEPKCGVHRCTYHFIFATIWILQCYLISYRYHVLGLKREHFPSLPPDADVESVRCYAGAFILQLIGGFLFADKSNNRVHLMFLPLLEDLGVTGPLILLQLWIWDRFPFIAPMRLHPTPHDGVLPQPSLGMCWRDEFCTTSTPMHVLFQYRYLLDRLMPEQITVLLPRLVVHYFTPYLLSHSGVEARYDHLARAEAAYTSYEYNHPYMVCGGVRTRGGGVRTRGGHIYDDPHFHIDDASIHFPPSALQHSSFNLSTPLDQSLPYSSVPSIAEGVIQEDVGTSFMQKILHSYIDGSSFHIPMSSSIDVSFTPPTTPLIALSPQSLGHPFRDDVATQMQYFPSPLVEQQ</sequence>
<evidence type="ECO:0008006" key="4">
    <source>
        <dbReference type="Google" id="ProtNLM"/>
    </source>
</evidence>
<dbReference type="InterPro" id="IPR044824">
    <property type="entry name" value="MAIN-like"/>
</dbReference>
<keyword evidence="1" id="KW-0812">Transmembrane</keyword>
<dbReference type="AlphaFoldDB" id="A0A438I6L8"/>
<feature type="transmembrane region" description="Helical" evidence="1">
    <location>
        <begin position="83"/>
        <end position="104"/>
    </location>
</feature>
<reference evidence="2 3" key="1">
    <citation type="journal article" date="2018" name="PLoS Genet.">
        <title>Population sequencing reveals clonal diversity and ancestral inbreeding in the grapevine cultivar Chardonnay.</title>
        <authorList>
            <person name="Roach M.J."/>
            <person name="Johnson D.L."/>
            <person name="Bohlmann J."/>
            <person name="van Vuuren H.J."/>
            <person name="Jones S.J."/>
            <person name="Pretorius I.S."/>
            <person name="Schmidt S.A."/>
            <person name="Borneman A.R."/>
        </authorList>
    </citation>
    <scope>NUCLEOTIDE SEQUENCE [LARGE SCALE GENOMIC DNA]</scope>
    <source>
        <strain evidence="3">cv. Chardonnay</strain>
        <tissue evidence="2">Leaf</tissue>
    </source>
</reference>
<dbReference type="EMBL" id="QGNW01000138">
    <property type="protein sequence ID" value="RVW92350.1"/>
    <property type="molecule type" value="Genomic_DNA"/>
</dbReference>
<keyword evidence="1" id="KW-1133">Transmembrane helix</keyword>
<accession>A0A438I6L8</accession>
<keyword evidence="1" id="KW-0472">Membrane</keyword>
<evidence type="ECO:0000313" key="2">
    <source>
        <dbReference type="EMBL" id="RVW92350.1"/>
    </source>
</evidence>
<evidence type="ECO:0000313" key="3">
    <source>
        <dbReference type="Proteomes" id="UP000288805"/>
    </source>
</evidence>
<evidence type="ECO:0000256" key="1">
    <source>
        <dbReference type="SAM" id="Phobius"/>
    </source>
</evidence>
<feature type="transmembrane region" description="Helical" evidence="1">
    <location>
        <begin position="52"/>
        <end position="71"/>
    </location>
</feature>
<dbReference type="Proteomes" id="UP000288805">
    <property type="component" value="Unassembled WGS sequence"/>
</dbReference>
<name>A0A438I6L8_VITVI</name>
<feature type="transmembrane region" description="Helical" evidence="1">
    <location>
        <begin position="12"/>
        <end position="32"/>
    </location>
</feature>
<proteinExistence type="predicted"/>
<organism evidence="2 3">
    <name type="scientific">Vitis vinifera</name>
    <name type="common">Grape</name>
    <dbReference type="NCBI Taxonomy" id="29760"/>
    <lineage>
        <taxon>Eukaryota</taxon>
        <taxon>Viridiplantae</taxon>
        <taxon>Streptophyta</taxon>
        <taxon>Embryophyta</taxon>
        <taxon>Tracheophyta</taxon>
        <taxon>Spermatophyta</taxon>
        <taxon>Magnoliopsida</taxon>
        <taxon>eudicotyledons</taxon>
        <taxon>Gunneridae</taxon>
        <taxon>Pentapetalae</taxon>
        <taxon>rosids</taxon>
        <taxon>Vitales</taxon>
        <taxon>Vitaceae</taxon>
        <taxon>Viteae</taxon>
        <taxon>Vitis</taxon>
    </lineage>
</organism>
<protein>
    <recommendedName>
        <fullName evidence="4">Serine/threonine-protein phosphatase 7 long form-like</fullName>
    </recommendedName>
</protein>
<gene>
    <name evidence="2" type="ORF">CK203_032441</name>
</gene>